<accession>A0A9W8K0H4</accession>
<sequence>MSHSNLVEFKEGDRVRLKQAVVGVVLRAPGTREVIQKDVVKPVGAVVTVLRKNARGRESINTEVLTSNDFSYSLYEDFTVEIPNQFVHGDLISGSRLISHSCFSQTPGGPPGNNFWVGEELLYVIKSFTYTAKGGTRRTISPGQRIFIVPGPKTSSGSSNPNLRLENTHYEVWLADLKREVRRWRASEAVGHSALKLA</sequence>
<proteinExistence type="predicted"/>
<dbReference type="Proteomes" id="UP001148786">
    <property type="component" value="Unassembled WGS sequence"/>
</dbReference>
<comment type="caution">
    <text evidence="1">The sequence shown here is derived from an EMBL/GenBank/DDBJ whole genome shotgun (WGS) entry which is preliminary data.</text>
</comment>
<dbReference type="AlphaFoldDB" id="A0A9W8K0H4"/>
<evidence type="ECO:0000313" key="2">
    <source>
        <dbReference type="Proteomes" id="UP001148786"/>
    </source>
</evidence>
<organism evidence="1 2">
    <name type="scientific">Agrocybe chaxingu</name>
    <dbReference type="NCBI Taxonomy" id="84603"/>
    <lineage>
        <taxon>Eukaryota</taxon>
        <taxon>Fungi</taxon>
        <taxon>Dikarya</taxon>
        <taxon>Basidiomycota</taxon>
        <taxon>Agaricomycotina</taxon>
        <taxon>Agaricomycetes</taxon>
        <taxon>Agaricomycetidae</taxon>
        <taxon>Agaricales</taxon>
        <taxon>Agaricineae</taxon>
        <taxon>Strophariaceae</taxon>
        <taxon>Agrocybe</taxon>
    </lineage>
</organism>
<gene>
    <name evidence="1" type="ORF">NLJ89_g9486</name>
</gene>
<protein>
    <submittedName>
        <fullName evidence="1">Uncharacterized protein</fullName>
    </submittedName>
</protein>
<evidence type="ECO:0000313" key="1">
    <source>
        <dbReference type="EMBL" id="KAJ3501112.1"/>
    </source>
</evidence>
<dbReference type="EMBL" id="JANKHO010001488">
    <property type="protein sequence ID" value="KAJ3501112.1"/>
    <property type="molecule type" value="Genomic_DNA"/>
</dbReference>
<reference evidence="1" key="1">
    <citation type="submission" date="2022-07" db="EMBL/GenBank/DDBJ databases">
        <title>Genome Sequence of Agrocybe chaxingu.</title>
        <authorList>
            <person name="Buettner E."/>
        </authorList>
    </citation>
    <scope>NUCLEOTIDE SEQUENCE</scope>
    <source>
        <strain evidence="1">MP-N11</strain>
    </source>
</reference>
<name>A0A9W8K0H4_9AGAR</name>
<keyword evidence="2" id="KW-1185">Reference proteome</keyword>
<dbReference type="OrthoDB" id="10310497at2759"/>